<name>A0A1B3XT52_9BACI</name>
<feature type="domain" description="DUF1659" evidence="1">
    <location>
        <begin position="4"/>
        <end position="71"/>
    </location>
</feature>
<keyword evidence="3" id="KW-1185">Reference proteome</keyword>
<dbReference type="Proteomes" id="UP000077926">
    <property type="component" value="Chromosome"/>
</dbReference>
<protein>
    <recommendedName>
        <fullName evidence="1">DUF1659 domain-containing protein</fullName>
    </recommendedName>
</protein>
<proteinExistence type="predicted"/>
<dbReference type="InterPro" id="IPR012454">
    <property type="entry name" value="DUF1659"/>
</dbReference>
<accession>A0A1B3XT52</accession>
<evidence type="ECO:0000313" key="2">
    <source>
        <dbReference type="EMBL" id="AOH56375.1"/>
    </source>
</evidence>
<evidence type="ECO:0000259" key="1">
    <source>
        <dbReference type="Pfam" id="PF07872"/>
    </source>
</evidence>
<sequence>MADQIPVSSTLRIDFETGLTEKGDIAFKRRSFTNIKTEATAEQLFSTAVAISSVQNYPMSEVTRVDTYSLIG</sequence>
<dbReference type="AlphaFoldDB" id="A0A1B3XT52"/>
<dbReference type="KEGG" id="bmur:ABE28_018570"/>
<dbReference type="STRING" id="264697.ABE28_018570"/>
<evidence type="ECO:0000313" key="3">
    <source>
        <dbReference type="Proteomes" id="UP000077926"/>
    </source>
</evidence>
<dbReference type="Pfam" id="PF07872">
    <property type="entry name" value="DUF1659"/>
    <property type="match status" value="1"/>
</dbReference>
<dbReference type="RefSeq" id="WP_064465627.1">
    <property type="nucleotide sequence ID" value="NZ_CP017080.1"/>
</dbReference>
<gene>
    <name evidence="2" type="ORF">ABE28_018570</name>
</gene>
<reference evidence="2 3" key="1">
    <citation type="submission" date="2016-08" db="EMBL/GenBank/DDBJ databases">
        <title>Complete genome sequence of Bacillus muralis G25-68, a strain with toxicity to nematodes.</title>
        <authorList>
            <person name="Zheng Z."/>
        </authorList>
    </citation>
    <scope>NUCLEOTIDE SEQUENCE [LARGE SCALE GENOMIC DNA]</scope>
    <source>
        <strain evidence="2 3">G25-68</strain>
    </source>
</reference>
<dbReference type="EMBL" id="CP017080">
    <property type="protein sequence ID" value="AOH56375.1"/>
    <property type="molecule type" value="Genomic_DNA"/>
</dbReference>
<organism evidence="2 3">
    <name type="scientific">Peribacillus muralis</name>
    <dbReference type="NCBI Taxonomy" id="264697"/>
    <lineage>
        <taxon>Bacteria</taxon>
        <taxon>Bacillati</taxon>
        <taxon>Bacillota</taxon>
        <taxon>Bacilli</taxon>
        <taxon>Bacillales</taxon>
        <taxon>Bacillaceae</taxon>
        <taxon>Peribacillus</taxon>
    </lineage>
</organism>